<evidence type="ECO:0000256" key="1">
    <source>
        <dbReference type="ARBA" id="ARBA00006336"/>
    </source>
</evidence>
<keyword evidence="2" id="KW-0378">Hydrolase</keyword>
<evidence type="ECO:0000313" key="4">
    <source>
        <dbReference type="Proteomes" id="UP001162802"/>
    </source>
</evidence>
<protein>
    <submittedName>
        <fullName evidence="3">Isochorismatase family protein</fullName>
    </submittedName>
</protein>
<comment type="caution">
    <text evidence="3">The sequence shown here is derived from an EMBL/GenBank/DDBJ whole genome shotgun (WGS) entry which is preliminary data.</text>
</comment>
<keyword evidence="4" id="KW-1185">Reference proteome</keyword>
<dbReference type="EMBL" id="JALHAT010000001">
    <property type="protein sequence ID" value="MCJ1959182.1"/>
    <property type="molecule type" value="Genomic_DNA"/>
</dbReference>
<dbReference type="InterPro" id="IPR052347">
    <property type="entry name" value="Isochorismatase_Nicotinamidase"/>
</dbReference>
<evidence type="ECO:0000313" key="3">
    <source>
        <dbReference type="EMBL" id="MCJ1959182.1"/>
    </source>
</evidence>
<dbReference type="PANTHER" id="PTHR11080">
    <property type="entry name" value="PYRAZINAMIDASE/NICOTINAMIDASE"/>
    <property type="match status" value="1"/>
</dbReference>
<dbReference type="PANTHER" id="PTHR11080:SF2">
    <property type="entry name" value="LD05707P"/>
    <property type="match status" value="1"/>
</dbReference>
<dbReference type="Proteomes" id="UP001162802">
    <property type="component" value="Unassembled WGS sequence"/>
</dbReference>
<proteinExistence type="inferred from homology"/>
<organism evidence="3 4">
    <name type="scientific">Novosphingobium mangrovi</name>
    <name type="common">ex Hu et al. 2023</name>
    <dbReference type="NCBI Taxonomy" id="2930094"/>
    <lineage>
        <taxon>Bacteria</taxon>
        <taxon>Pseudomonadati</taxon>
        <taxon>Pseudomonadota</taxon>
        <taxon>Alphaproteobacteria</taxon>
        <taxon>Sphingomonadales</taxon>
        <taxon>Sphingomonadaceae</taxon>
        <taxon>Novosphingobium</taxon>
    </lineage>
</organism>
<dbReference type="RefSeq" id="WP_243796299.1">
    <property type="nucleotide sequence ID" value="NZ_JALHAT010000001.1"/>
</dbReference>
<comment type="similarity">
    <text evidence="1">Belongs to the isochorismatase family.</text>
</comment>
<gene>
    <name evidence="3" type="ORF">MTR65_00625</name>
</gene>
<accession>A0ABT0A7M8</accession>
<sequence>MPFVIVVDTQRDFMAPDGALSVAGADDLVAPMQAWLEALDPETTEGVLFTFDTHDPAIYSGSPEAEAFPLHCVRESAGWANMLDPDRVPAQIPTWKLEKGVFDMWSEAGLPLTSARNDARPTQPIARDAFFTDLARRGVRDVTVIGVAADYCVLWAVQGLLERGFTVHVPQALTKGIDRQIDEVIASDLAGKPVHLVKA</sequence>
<name>A0ABT0A7M8_9SPHN</name>
<reference evidence="3" key="1">
    <citation type="submission" date="2022-03" db="EMBL/GenBank/DDBJ databases">
        <title>Identification of a novel bacterium isolated from mangrove sediments.</title>
        <authorList>
            <person name="Pan X."/>
        </authorList>
    </citation>
    <scope>NUCLEOTIDE SEQUENCE</scope>
    <source>
        <strain evidence="3">B2637</strain>
    </source>
</reference>
<dbReference type="SUPFAM" id="SSF52499">
    <property type="entry name" value="Isochorismatase-like hydrolases"/>
    <property type="match status" value="1"/>
</dbReference>
<dbReference type="InterPro" id="IPR036380">
    <property type="entry name" value="Isochorismatase-like_sf"/>
</dbReference>
<dbReference type="Gene3D" id="3.40.50.850">
    <property type="entry name" value="Isochorismatase-like"/>
    <property type="match status" value="1"/>
</dbReference>
<evidence type="ECO:0000256" key="2">
    <source>
        <dbReference type="ARBA" id="ARBA00022801"/>
    </source>
</evidence>